<evidence type="ECO:0000256" key="2">
    <source>
        <dbReference type="ARBA" id="ARBA00004496"/>
    </source>
</evidence>
<dbReference type="Pfam" id="PF00977">
    <property type="entry name" value="His_biosynth"/>
    <property type="match status" value="1"/>
</dbReference>
<keyword evidence="6 9" id="KW-0028">Amino-acid biosynthesis</keyword>
<evidence type="ECO:0000256" key="9">
    <source>
        <dbReference type="HAMAP-Rule" id="MF_01014"/>
    </source>
</evidence>
<dbReference type="AlphaFoldDB" id="A0A3L9YVL0"/>
<evidence type="ECO:0000256" key="5">
    <source>
        <dbReference type="ARBA" id="ARBA00022490"/>
    </source>
</evidence>
<dbReference type="OrthoDB" id="9807749at2"/>
<accession>A0A3L9YVL0</accession>
<dbReference type="EMBL" id="REFC01000012">
    <property type="protein sequence ID" value="RMA64553.1"/>
    <property type="molecule type" value="Genomic_DNA"/>
</dbReference>
<dbReference type="InterPro" id="IPR006062">
    <property type="entry name" value="His_biosynth"/>
</dbReference>
<evidence type="ECO:0000256" key="1">
    <source>
        <dbReference type="ARBA" id="ARBA00000901"/>
    </source>
</evidence>
<dbReference type="GO" id="GO:0000162">
    <property type="term" value="P:L-tryptophan biosynthetic process"/>
    <property type="evidence" value="ECO:0007669"/>
    <property type="project" value="TreeGrafter"/>
</dbReference>
<dbReference type="GO" id="GO:0000105">
    <property type="term" value="P:L-histidine biosynthetic process"/>
    <property type="evidence" value="ECO:0007669"/>
    <property type="project" value="UniProtKB-UniRule"/>
</dbReference>
<keyword evidence="8 9" id="KW-0413">Isomerase</keyword>
<dbReference type="FunFam" id="3.20.20.70:FF:000009">
    <property type="entry name" value="1-(5-phosphoribosyl)-5-[(5-phosphoribosylamino)methylideneamino] imidazole-4-carboxamide isomerase"/>
    <property type="match status" value="1"/>
</dbReference>
<comment type="subcellular location">
    <subcellularLocation>
        <location evidence="2 9 11">Cytoplasm</location>
    </subcellularLocation>
</comment>
<proteinExistence type="inferred from homology"/>
<evidence type="ECO:0000256" key="11">
    <source>
        <dbReference type="RuleBase" id="RU003658"/>
    </source>
</evidence>
<evidence type="ECO:0000256" key="10">
    <source>
        <dbReference type="RuleBase" id="RU003657"/>
    </source>
</evidence>
<name>A0A3L9YVL0_9FLAO</name>
<evidence type="ECO:0000256" key="6">
    <source>
        <dbReference type="ARBA" id="ARBA00022605"/>
    </source>
</evidence>
<dbReference type="InterPro" id="IPR023016">
    <property type="entry name" value="HisA/PriA"/>
</dbReference>
<dbReference type="InterPro" id="IPR013785">
    <property type="entry name" value="Aldolase_TIM"/>
</dbReference>
<dbReference type="PANTHER" id="PTHR43090:SF2">
    <property type="entry name" value="1-(5-PHOSPHORIBOSYL)-5-[(5-PHOSPHORIBOSYLAMINO)METHYLIDENEAMINO] IMIDAZOLE-4-CARBOXAMIDE ISOMERASE"/>
    <property type="match status" value="1"/>
</dbReference>
<evidence type="ECO:0000256" key="7">
    <source>
        <dbReference type="ARBA" id="ARBA00023102"/>
    </source>
</evidence>
<dbReference type="Proteomes" id="UP000271339">
    <property type="component" value="Unassembled WGS sequence"/>
</dbReference>
<dbReference type="InterPro" id="IPR006063">
    <property type="entry name" value="HisA_bact_arch"/>
</dbReference>
<keyword evidence="5 9" id="KW-0963">Cytoplasm</keyword>
<dbReference type="InterPro" id="IPR011060">
    <property type="entry name" value="RibuloseP-bd_barrel"/>
</dbReference>
<dbReference type="RefSeq" id="WP_121906994.1">
    <property type="nucleotide sequence ID" value="NZ_REFC01000012.1"/>
</dbReference>
<comment type="caution">
    <text evidence="12">The sequence shown here is derived from an EMBL/GenBank/DDBJ whole genome shotgun (WGS) entry which is preliminary data.</text>
</comment>
<comment type="similarity">
    <text evidence="4 9 10">Belongs to the HisA/HisF family.</text>
</comment>
<feature type="active site" description="Proton donor" evidence="9">
    <location>
        <position position="130"/>
    </location>
</feature>
<evidence type="ECO:0000256" key="8">
    <source>
        <dbReference type="ARBA" id="ARBA00023235"/>
    </source>
</evidence>
<evidence type="ECO:0000313" key="12">
    <source>
        <dbReference type="EMBL" id="RMA64553.1"/>
    </source>
</evidence>
<protein>
    <recommendedName>
        <fullName evidence="9 11">1-(5-phosphoribosyl)-5-[(5-phosphoribosylamino)methylideneamino] imidazole-4-carboxamide isomerase</fullName>
        <ecNumber evidence="9 11">5.3.1.16</ecNumber>
    </recommendedName>
    <alternativeName>
        <fullName evidence="9">Phosphoribosylformimino-5-aminoimidazole carboxamide ribotide isomerase</fullName>
    </alternativeName>
</protein>
<reference evidence="12 13" key="1">
    <citation type="submission" date="2018-10" db="EMBL/GenBank/DDBJ databases">
        <title>Genomic Encyclopedia of Archaeal and Bacterial Type Strains, Phase II (KMG-II): from individual species to whole genera.</title>
        <authorList>
            <person name="Goeker M."/>
        </authorList>
    </citation>
    <scope>NUCLEOTIDE SEQUENCE [LARGE SCALE GENOMIC DNA]</scope>
    <source>
        <strain evidence="12 13">DSM 23424</strain>
    </source>
</reference>
<keyword evidence="13" id="KW-1185">Reference proteome</keyword>
<dbReference type="HAMAP" id="MF_01014">
    <property type="entry name" value="HisA"/>
    <property type="match status" value="1"/>
</dbReference>
<evidence type="ECO:0000256" key="4">
    <source>
        <dbReference type="ARBA" id="ARBA00009667"/>
    </source>
</evidence>
<dbReference type="UniPathway" id="UPA00031">
    <property type="reaction ID" value="UER00009"/>
</dbReference>
<gene>
    <name evidence="9" type="primary">hisA</name>
    <name evidence="12" type="ORF">BXY75_1429</name>
</gene>
<dbReference type="EC" id="5.3.1.16" evidence="9 11"/>
<organism evidence="12 13">
    <name type="scientific">Ulvibacter antarcticus</name>
    <dbReference type="NCBI Taxonomy" id="442714"/>
    <lineage>
        <taxon>Bacteria</taxon>
        <taxon>Pseudomonadati</taxon>
        <taxon>Bacteroidota</taxon>
        <taxon>Flavobacteriia</taxon>
        <taxon>Flavobacteriales</taxon>
        <taxon>Flavobacteriaceae</taxon>
        <taxon>Ulvibacter</taxon>
    </lineage>
</organism>
<dbReference type="SUPFAM" id="SSF51366">
    <property type="entry name" value="Ribulose-phoshate binding barrel"/>
    <property type="match status" value="1"/>
</dbReference>
<dbReference type="GO" id="GO:0003949">
    <property type="term" value="F:1-(5-phosphoribosyl)-5-[(5-phosphoribosylamino)methylideneamino]imidazole-4-carboxamide isomerase activity"/>
    <property type="evidence" value="ECO:0007669"/>
    <property type="project" value="UniProtKB-UniRule"/>
</dbReference>
<comment type="catalytic activity">
    <reaction evidence="1 9 11">
        <text>1-(5-phospho-beta-D-ribosyl)-5-[(5-phospho-beta-D-ribosylamino)methylideneamino]imidazole-4-carboxamide = 5-[(5-phospho-1-deoxy-D-ribulos-1-ylimino)methylamino]-1-(5-phospho-beta-D-ribosyl)imidazole-4-carboxamide</text>
        <dbReference type="Rhea" id="RHEA:15469"/>
        <dbReference type="ChEBI" id="CHEBI:58435"/>
        <dbReference type="ChEBI" id="CHEBI:58525"/>
        <dbReference type="EC" id="5.3.1.16"/>
    </reaction>
</comment>
<dbReference type="PANTHER" id="PTHR43090">
    <property type="entry name" value="1-(5-PHOSPHORIBOSYL)-5-[(5-PHOSPHORIBOSYLAMINO)METHYLIDENEAMINO] IMIDAZOLE-4-CARBOXAMIDE ISOMERASE"/>
    <property type="match status" value="1"/>
</dbReference>
<feature type="active site" description="Proton acceptor" evidence="9">
    <location>
        <position position="8"/>
    </location>
</feature>
<dbReference type="Gene3D" id="3.20.20.70">
    <property type="entry name" value="Aldolase class I"/>
    <property type="match status" value="1"/>
</dbReference>
<dbReference type="GO" id="GO:0005737">
    <property type="term" value="C:cytoplasm"/>
    <property type="evidence" value="ECO:0007669"/>
    <property type="project" value="UniProtKB-SubCell"/>
</dbReference>
<dbReference type="CDD" id="cd04732">
    <property type="entry name" value="HisA"/>
    <property type="match status" value="1"/>
</dbReference>
<sequence>MKIIPAIDIIDGKCVRLSKGDYSTKKIYNEHPLEVAKEFEANGIQYLHLVDLDGAKSKHIVNYKVLESISKKTNLKIDFGGGLKSDDDLRIAFECGAQQITGGSIAASDPEKFAGWLHTYGVEKIILGADCKDRMIAVNGWLQSLEVEVVSFITKHQSNGIKTVICTDISKDGMLEGPSIELYRDIIKSVDVQLIASGGVSSMEDLFQLKEIGCSGAIIGKAIYEGKITLKELQKLC</sequence>
<comment type="pathway">
    <text evidence="3 9 11">Amino-acid biosynthesis; L-histidine biosynthesis; L-histidine from 5-phospho-alpha-D-ribose 1-diphosphate: step 4/9.</text>
</comment>
<evidence type="ECO:0000313" key="13">
    <source>
        <dbReference type="Proteomes" id="UP000271339"/>
    </source>
</evidence>
<dbReference type="InterPro" id="IPR044524">
    <property type="entry name" value="Isoase_HisA-like"/>
</dbReference>
<dbReference type="NCBIfam" id="TIGR00007">
    <property type="entry name" value="1-(5-phosphoribosyl)-5-[(5-phosphoribosylamino)methylideneamino]imidazole-4-carboxamide isomerase"/>
    <property type="match status" value="1"/>
</dbReference>
<evidence type="ECO:0000256" key="3">
    <source>
        <dbReference type="ARBA" id="ARBA00005133"/>
    </source>
</evidence>
<keyword evidence="7 9" id="KW-0368">Histidine biosynthesis</keyword>